<gene>
    <name evidence="1" type="ORF">MLD38_035083</name>
</gene>
<comment type="caution">
    <text evidence="1">The sequence shown here is derived from an EMBL/GenBank/DDBJ whole genome shotgun (WGS) entry which is preliminary data.</text>
</comment>
<keyword evidence="2" id="KW-1185">Reference proteome</keyword>
<reference evidence="2" key="1">
    <citation type="journal article" date="2023" name="Front. Plant Sci.">
        <title>Chromosomal-level genome assembly of Melastoma candidum provides insights into trichome evolution.</title>
        <authorList>
            <person name="Zhong Y."/>
            <person name="Wu W."/>
            <person name="Sun C."/>
            <person name="Zou P."/>
            <person name="Liu Y."/>
            <person name="Dai S."/>
            <person name="Zhou R."/>
        </authorList>
    </citation>
    <scope>NUCLEOTIDE SEQUENCE [LARGE SCALE GENOMIC DNA]</scope>
</reference>
<dbReference type="Proteomes" id="UP001057402">
    <property type="component" value="Chromosome 10"/>
</dbReference>
<dbReference type="EMBL" id="CM042889">
    <property type="protein sequence ID" value="KAI4321735.1"/>
    <property type="molecule type" value="Genomic_DNA"/>
</dbReference>
<accession>A0ACB9MDA6</accession>
<evidence type="ECO:0000313" key="1">
    <source>
        <dbReference type="EMBL" id="KAI4321735.1"/>
    </source>
</evidence>
<protein>
    <submittedName>
        <fullName evidence="1">Uncharacterized protein</fullName>
    </submittedName>
</protein>
<evidence type="ECO:0000313" key="2">
    <source>
        <dbReference type="Proteomes" id="UP001057402"/>
    </source>
</evidence>
<name>A0ACB9MDA6_9MYRT</name>
<organism evidence="1 2">
    <name type="scientific">Melastoma candidum</name>
    <dbReference type="NCBI Taxonomy" id="119954"/>
    <lineage>
        <taxon>Eukaryota</taxon>
        <taxon>Viridiplantae</taxon>
        <taxon>Streptophyta</taxon>
        <taxon>Embryophyta</taxon>
        <taxon>Tracheophyta</taxon>
        <taxon>Spermatophyta</taxon>
        <taxon>Magnoliopsida</taxon>
        <taxon>eudicotyledons</taxon>
        <taxon>Gunneridae</taxon>
        <taxon>Pentapetalae</taxon>
        <taxon>rosids</taxon>
        <taxon>malvids</taxon>
        <taxon>Myrtales</taxon>
        <taxon>Melastomataceae</taxon>
        <taxon>Melastomatoideae</taxon>
        <taxon>Melastomateae</taxon>
        <taxon>Melastoma</taxon>
    </lineage>
</organism>
<sequence length="600" mass="67147">MASGEVIKRAKYKTSVKDPGTPGVLKMTWDKLVLVPNNPNSAMKLDVSFKSIKGYKNTKEGSNKPPWLNLSNNQGGSYIFEFDSYSDMHVCRDFVGKALGRSGDAPAVASGRSDVILPDERISTSEMELRIKLLRENRELQALHKQLVIGGILTEAEFWATRTKLLEKESSKKSKQRPGFKSAMISDIKPSTDGLTNKVTFNLTPEIILQIFAERPAVHAAFLTRVPSKMTEKDFWTKYFKAEYIHSTRNAIAAAAEAAEDEDLAIFLKNDDILAKEARQKIRQVDPTVNMEADIGDDYTHLPDHGFFLDDGKEASESQYEQYRRTLAHDINHHAAVVLEGRVLEMDLDDTRTIAEALAKSKRADVGNGDSDRNFNQGTIARVSRLTEIEGLQALNGPPVAPLCIKDPRDYFDSQVNALEVLGDQSSGAERSKCPLSSKDAYGSLRDCISKIKAKGIHEPVIKPKDALQVFNALTHDISRTKYGAGENRQQSVLDKLPVETKGQLLQHWTSIQELLRHFWSSYPISSSYLYAKVTRLKDAMSQIYPQLEEIKKSVPAKHKQHVSVLVRQMHQALDAAFQHYDVDMQKRSAASGERPNGYV</sequence>
<proteinExistence type="predicted"/>